<keyword evidence="6" id="KW-0255">Endonuclease</keyword>
<gene>
    <name evidence="13" type="ORF">CAMGR0001_1747</name>
</gene>
<evidence type="ECO:0000256" key="3">
    <source>
        <dbReference type="ARBA" id="ARBA00022679"/>
    </source>
</evidence>
<evidence type="ECO:0000256" key="8">
    <source>
        <dbReference type="ARBA" id="ARBA00022839"/>
    </source>
</evidence>
<dbReference type="eggNOG" id="COG1353">
    <property type="taxonomic scope" value="Bacteria"/>
</dbReference>
<evidence type="ECO:0000256" key="9">
    <source>
        <dbReference type="ARBA" id="ARBA00022840"/>
    </source>
</evidence>
<evidence type="ECO:0000256" key="11">
    <source>
        <dbReference type="ARBA" id="ARBA00032922"/>
    </source>
</evidence>
<keyword evidence="7" id="KW-0378">Hydrolase</keyword>
<evidence type="ECO:0000256" key="6">
    <source>
        <dbReference type="ARBA" id="ARBA00022759"/>
    </source>
</evidence>
<evidence type="ECO:0000256" key="10">
    <source>
        <dbReference type="ARBA" id="ARBA00023118"/>
    </source>
</evidence>
<dbReference type="InterPro" id="IPR054767">
    <property type="entry name" value="Cas10-Cmr2_palm2"/>
</dbReference>
<dbReference type="Pfam" id="PF22335">
    <property type="entry name" value="Cas10-Cmr2_palm2"/>
    <property type="match status" value="1"/>
</dbReference>
<dbReference type="PANTHER" id="PTHR36528">
    <property type="entry name" value="CRISPR SYSTEM SINGLE-STRAND-SPECIFIC DEOXYRIBONUCLEASE CAS10/CSM1 (SUBTYPE III-A)"/>
    <property type="match status" value="1"/>
</dbReference>
<evidence type="ECO:0000256" key="4">
    <source>
        <dbReference type="ARBA" id="ARBA00022722"/>
    </source>
</evidence>
<protein>
    <recommendedName>
        <fullName evidence="2">CRISPR system single-strand-specific deoxyribonuclease Cas10/Csm1 (subtype III-A)</fullName>
    </recommendedName>
    <alternativeName>
        <fullName evidence="11">Cyclic oligoadenylate synthase</fullName>
    </alternativeName>
</protein>
<dbReference type="GO" id="GO:0016740">
    <property type="term" value="F:transferase activity"/>
    <property type="evidence" value="ECO:0007669"/>
    <property type="project" value="UniProtKB-KW"/>
</dbReference>
<accession>C8PFL6</accession>
<dbReference type="InterPro" id="IPR052117">
    <property type="entry name" value="Cas10/Csm1_subtype-III-A"/>
</dbReference>
<dbReference type="EMBL" id="ACYG01000015">
    <property type="protein sequence ID" value="EEV18400.1"/>
    <property type="molecule type" value="Genomic_DNA"/>
</dbReference>
<dbReference type="GO" id="GO:0051607">
    <property type="term" value="P:defense response to virus"/>
    <property type="evidence" value="ECO:0007669"/>
    <property type="project" value="UniProtKB-KW"/>
</dbReference>
<evidence type="ECO:0000259" key="12">
    <source>
        <dbReference type="PROSITE" id="PS50887"/>
    </source>
</evidence>
<dbReference type="NCBIfam" id="TIGR02578">
    <property type="entry name" value="cas_TM1811_Csm1"/>
    <property type="match status" value="1"/>
</dbReference>
<evidence type="ECO:0000256" key="2">
    <source>
        <dbReference type="ARBA" id="ARBA00014333"/>
    </source>
</evidence>
<dbReference type="GO" id="GO:0004527">
    <property type="term" value="F:exonuclease activity"/>
    <property type="evidence" value="ECO:0007669"/>
    <property type="project" value="UniProtKB-KW"/>
</dbReference>
<dbReference type="InterPro" id="IPR043128">
    <property type="entry name" value="Rev_trsase/Diguanyl_cyclase"/>
</dbReference>
<dbReference type="Gene3D" id="3.30.70.270">
    <property type="match status" value="1"/>
</dbReference>
<dbReference type="InterPro" id="IPR000160">
    <property type="entry name" value="GGDEF_dom"/>
</dbReference>
<evidence type="ECO:0000256" key="5">
    <source>
        <dbReference type="ARBA" id="ARBA00022741"/>
    </source>
</evidence>
<keyword evidence="14" id="KW-1185">Reference proteome</keyword>
<evidence type="ECO:0000256" key="1">
    <source>
        <dbReference type="ARBA" id="ARBA00005700"/>
    </source>
</evidence>
<evidence type="ECO:0000313" key="13">
    <source>
        <dbReference type="EMBL" id="EEV18400.1"/>
    </source>
</evidence>
<evidence type="ECO:0000256" key="7">
    <source>
        <dbReference type="ARBA" id="ARBA00022801"/>
    </source>
</evidence>
<dbReference type="Proteomes" id="UP000005709">
    <property type="component" value="Unassembled WGS sequence"/>
</dbReference>
<dbReference type="Pfam" id="PF18211">
    <property type="entry name" value="Csm1_B"/>
    <property type="match status" value="1"/>
</dbReference>
<dbReference type="GO" id="GO:0004519">
    <property type="term" value="F:endonuclease activity"/>
    <property type="evidence" value="ECO:0007669"/>
    <property type="project" value="UniProtKB-KW"/>
</dbReference>
<dbReference type="GO" id="GO:0005524">
    <property type="term" value="F:ATP binding"/>
    <property type="evidence" value="ECO:0007669"/>
    <property type="project" value="UniProtKB-KW"/>
</dbReference>
<dbReference type="STRING" id="824.CGRAC_0536"/>
<keyword evidence="5" id="KW-0547">Nucleotide-binding</keyword>
<dbReference type="PROSITE" id="PS50887">
    <property type="entry name" value="GGDEF"/>
    <property type="match status" value="1"/>
</dbReference>
<evidence type="ECO:0000313" key="14">
    <source>
        <dbReference type="Proteomes" id="UP000005709"/>
    </source>
</evidence>
<dbReference type="RefSeq" id="WP_005870084.1">
    <property type="nucleotide sequence ID" value="NZ_ACYG01000015.1"/>
</dbReference>
<comment type="caution">
    <text evidence="13">The sequence shown here is derived from an EMBL/GenBank/DDBJ whole genome shotgun (WGS) entry which is preliminary data.</text>
</comment>
<comment type="similarity">
    <text evidence="1">Belongs to the CRISPR-associated Cas10/Csm1 family.</text>
</comment>
<dbReference type="PANTHER" id="PTHR36528:SF1">
    <property type="entry name" value="CRISPR SYSTEM SINGLE-STRAND-SPECIFIC DEOXYRIBONUCLEASE CAS10_CSM1 (SUBTYPE III-A)"/>
    <property type="match status" value="1"/>
</dbReference>
<reference evidence="13 14" key="1">
    <citation type="submission" date="2009-07" db="EMBL/GenBank/DDBJ databases">
        <authorList>
            <person name="Madupu R."/>
            <person name="Sebastian Y."/>
            <person name="Durkin A.S."/>
            <person name="Torralba M."/>
            <person name="Methe B."/>
            <person name="Sutton G.G."/>
            <person name="Strausberg R.L."/>
            <person name="Nelson K.E."/>
        </authorList>
    </citation>
    <scope>NUCLEOTIDE SEQUENCE [LARGE SCALE GENOMIC DNA]</scope>
    <source>
        <strain evidence="13 14">RM3268</strain>
    </source>
</reference>
<dbReference type="InterPro" id="IPR013408">
    <property type="entry name" value="Cas10/Csm1"/>
</dbReference>
<dbReference type="AlphaFoldDB" id="C8PFL6"/>
<keyword evidence="3" id="KW-0808">Transferase</keyword>
<feature type="domain" description="GGDEF" evidence="12">
    <location>
        <begin position="261"/>
        <end position="402"/>
    </location>
</feature>
<keyword evidence="4" id="KW-0540">Nuclease</keyword>
<proteinExistence type="inferred from homology"/>
<organism evidence="13 14">
    <name type="scientific">Campylobacter gracilis RM3268</name>
    <dbReference type="NCBI Taxonomy" id="553220"/>
    <lineage>
        <taxon>Bacteria</taxon>
        <taxon>Pseudomonadati</taxon>
        <taxon>Campylobacterota</taxon>
        <taxon>Epsilonproteobacteria</taxon>
        <taxon>Campylobacterales</taxon>
        <taxon>Campylobacteraceae</taxon>
        <taxon>Campylobacter</taxon>
    </lineage>
</organism>
<keyword evidence="10" id="KW-0051">Antiviral defense</keyword>
<sequence>MSKFSDFFNSEFKELEQSFRITDIDNILNDEMYLIAGDFYGIQKFIFENINTKNAAKILRAKSAYVQLFTKAIAKFICFKLKINESKILSISAGKFEILIPKQNFTQDTFNYIKRNVDKFFIDKFSAIAGMSLVALDCKKSDFSDMDSYKEFRERVSDAFELEKLNKFDLLNQSAIVLNYADIIAIENGFERLGAKLADTKTSKISLDELGIDLEGFNCELELDDRIKSYVFKKDGQTASFNELAQLACNKMHEDEPSGLKAIAVLKADVDGMGDFIKNSNVTNSFDSFDMFSKGLDSFFSIYIPRLIKQNFPHTYIVFSGGDDLLLVGAWDTVLDIARFIDDEFKKFISDKTLSLSMGICIAKPSVPIKYLAELSENQLELAKEFKDEKGIKKDAITLFGQTARWSEYKTMYALITNTLESIEELNTAFLYHLLELCDMAKSAKANDAISNIWASKLNYLIVRNLSKDSQWLIQKLQNALEKSPEQVKMALCEFIYKRRAR</sequence>
<keyword evidence="8" id="KW-0269">Exonuclease</keyword>
<name>C8PFL6_9BACT</name>
<dbReference type="OrthoDB" id="9768769at2"/>
<keyword evidence="9" id="KW-0067">ATP-binding</keyword>
<dbReference type="InterPro" id="IPR041062">
    <property type="entry name" value="Csm1_B"/>
</dbReference>